<dbReference type="GO" id="GO:0003700">
    <property type="term" value="F:DNA-binding transcription factor activity"/>
    <property type="evidence" value="ECO:0007669"/>
    <property type="project" value="InterPro"/>
</dbReference>
<dbReference type="SMART" id="SM00345">
    <property type="entry name" value="HTH_GNTR"/>
    <property type="match status" value="1"/>
</dbReference>
<evidence type="ECO:0000313" key="6">
    <source>
        <dbReference type="Proteomes" id="UP000604381"/>
    </source>
</evidence>
<gene>
    <name evidence="5" type="ORF">ISN26_04860</name>
</gene>
<dbReference type="InterPro" id="IPR036390">
    <property type="entry name" value="WH_DNA-bd_sf"/>
</dbReference>
<dbReference type="InterPro" id="IPR000524">
    <property type="entry name" value="Tscrpt_reg_HTH_GntR"/>
</dbReference>
<accession>A0A930UGR8</accession>
<dbReference type="PRINTS" id="PR00035">
    <property type="entry name" value="HTHGNTR"/>
</dbReference>
<dbReference type="AlphaFoldDB" id="A0A930UGR8"/>
<dbReference type="CDD" id="cd07377">
    <property type="entry name" value="WHTH_GntR"/>
    <property type="match status" value="1"/>
</dbReference>
<dbReference type="InterPro" id="IPR011711">
    <property type="entry name" value="GntR_C"/>
</dbReference>
<dbReference type="Gene3D" id="1.10.10.10">
    <property type="entry name" value="Winged helix-like DNA-binding domain superfamily/Winged helix DNA-binding domain"/>
    <property type="match status" value="1"/>
</dbReference>
<dbReference type="InterPro" id="IPR036388">
    <property type="entry name" value="WH-like_DNA-bd_sf"/>
</dbReference>
<feature type="domain" description="HTH gntR-type" evidence="4">
    <location>
        <begin position="17"/>
        <end position="85"/>
    </location>
</feature>
<evidence type="ECO:0000256" key="1">
    <source>
        <dbReference type="ARBA" id="ARBA00023015"/>
    </source>
</evidence>
<keyword evidence="6" id="KW-1185">Reference proteome</keyword>
<keyword evidence="3" id="KW-0804">Transcription</keyword>
<dbReference type="PROSITE" id="PS50949">
    <property type="entry name" value="HTH_GNTR"/>
    <property type="match status" value="1"/>
</dbReference>
<reference evidence="5" key="1">
    <citation type="submission" date="2020-10" db="EMBL/GenBank/DDBJ databases">
        <title>An improved Amphimedon queenslandica hologenome assembly reveals how three proteobacterial symbionts can extend the metabolic phenotypic of their marine sponge host.</title>
        <authorList>
            <person name="Degnan B."/>
            <person name="Degnan S."/>
            <person name="Xiang X."/>
        </authorList>
    </citation>
    <scope>NUCLEOTIDE SEQUENCE</scope>
    <source>
        <strain evidence="5">AqS2</strain>
    </source>
</reference>
<keyword evidence="1" id="KW-0805">Transcription regulation</keyword>
<dbReference type="Pfam" id="PF00392">
    <property type="entry name" value="GntR"/>
    <property type="match status" value="1"/>
</dbReference>
<dbReference type="Gene3D" id="1.20.120.530">
    <property type="entry name" value="GntR ligand-binding domain-like"/>
    <property type="match status" value="1"/>
</dbReference>
<keyword evidence="2" id="KW-0238">DNA-binding</keyword>
<dbReference type="PANTHER" id="PTHR43537:SF44">
    <property type="entry name" value="GNTR FAMILY REGULATORY PROTEIN"/>
    <property type="match status" value="1"/>
</dbReference>
<dbReference type="SUPFAM" id="SSF48008">
    <property type="entry name" value="GntR ligand-binding domain-like"/>
    <property type="match status" value="1"/>
</dbReference>
<evidence type="ECO:0000256" key="3">
    <source>
        <dbReference type="ARBA" id="ARBA00023163"/>
    </source>
</evidence>
<comment type="caution">
    <text evidence="5">The sequence shown here is derived from an EMBL/GenBank/DDBJ whole genome shotgun (WGS) entry which is preliminary data.</text>
</comment>
<dbReference type="GO" id="GO:0003677">
    <property type="term" value="F:DNA binding"/>
    <property type="evidence" value="ECO:0007669"/>
    <property type="project" value="UniProtKB-KW"/>
</dbReference>
<evidence type="ECO:0000313" key="5">
    <source>
        <dbReference type="EMBL" id="MBF2735393.1"/>
    </source>
</evidence>
<organism evidence="5 6">
    <name type="scientific">Candidatus Amphirhobacter heronislandensis</name>
    <dbReference type="NCBI Taxonomy" id="1732024"/>
    <lineage>
        <taxon>Bacteria</taxon>
        <taxon>Pseudomonadati</taxon>
        <taxon>Pseudomonadota</taxon>
        <taxon>Gammaproteobacteria</taxon>
        <taxon>Candidatus Tethybacterales</taxon>
        <taxon>Candidatus Tethybacteraceae</taxon>
        <taxon>Candidatus Amphirhobacter</taxon>
    </lineage>
</organism>
<dbReference type="Pfam" id="PF07729">
    <property type="entry name" value="FCD"/>
    <property type="match status" value="1"/>
</dbReference>
<dbReference type="SUPFAM" id="SSF46785">
    <property type="entry name" value="Winged helix' DNA-binding domain"/>
    <property type="match status" value="1"/>
</dbReference>
<name>A0A930UGR8_9GAMM</name>
<dbReference type="SMART" id="SM00895">
    <property type="entry name" value="FCD"/>
    <property type="match status" value="1"/>
</dbReference>
<protein>
    <submittedName>
        <fullName evidence="5">FadR family transcriptional regulator</fullName>
    </submittedName>
</protein>
<sequence>MSPSAPYLAADELPLPTTIAEALVHKLGPLIVAGAAKPGESLGDESELLQRYGVSRSVLRDAFKILAGKGMIETRRGVGTQIRPRSDWMMLDRDVLAWHQSAGDDQAYLPQLLQVRRAIEPLAASLAAQAEEAQRGQIMEAYRGMEAAATSQQDFVHADTLFHRELLHASGNIYLMAMEGLVFSALAQQIKMINRTVKENTNSLPLHLAVAEAVVAGKPEQAEKSMRTLLNDARERLDKALAED</sequence>
<dbReference type="PANTHER" id="PTHR43537">
    <property type="entry name" value="TRANSCRIPTIONAL REGULATOR, GNTR FAMILY"/>
    <property type="match status" value="1"/>
</dbReference>
<proteinExistence type="predicted"/>
<dbReference type="EMBL" id="JADHEI010000033">
    <property type="protein sequence ID" value="MBF2735393.1"/>
    <property type="molecule type" value="Genomic_DNA"/>
</dbReference>
<dbReference type="InterPro" id="IPR008920">
    <property type="entry name" value="TF_FadR/GntR_C"/>
</dbReference>
<evidence type="ECO:0000256" key="2">
    <source>
        <dbReference type="ARBA" id="ARBA00023125"/>
    </source>
</evidence>
<dbReference type="Proteomes" id="UP000604381">
    <property type="component" value="Unassembled WGS sequence"/>
</dbReference>
<evidence type="ECO:0000259" key="4">
    <source>
        <dbReference type="PROSITE" id="PS50949"/>
    </source>
</evidence>